<evidence type="ECO:0000256" key="1">
    <source>
        <dbReference type="ARBA" id="ARBA00002074"/>
    </source>
</evidence>
<feature type="non-terminal residue" evidence="13">
    <location>
        <position position="1"/>
    </location>
</feature>
<keyword evidence="7" id="KW-0677">Repeat</keyword>
<evidence type="ECO:0000313" key="13">
    <source>
        <dbReference type="EMBL" id="EYU31599.1"/>
    </source>
</evidence>
<comment type="similarity">
    <text evidence="3">Belongs to the disease resistance NB-LRR family.</text>
</comment>
<dbReference type="SUPFAM" id="SSF52540">
    <property type="entry name" value="P-loop containing nucleoside triphosphate hydrolases"/>
    <property type="match status" value="1"/>
</dbReference>
<dbReference type="InterPro" id="IPR042197">
    <property type="entry name" value="Apaf_helical"/>
</dbReference>
<evidence type="ECO:0000256" key="10">
    <source>
        <dbReference type="ARBA" id="ARBA00022840"/>
    </source>
</evidence>
<name>A0A022QVK6_ERYGU</name>
<dbReference type="PANTHER" id="PTHR23155">
    <property type="entry name" value="DISEASE RESISTANCE PROTEIN RP"/>
    <property type="match status" value="1"/>
</dbReference>
<keyword evidence="8" id="KW-0547">Nucleotide-binding</keyword>
<dbReference type="Gene3D" id="3.40.50.300">
    <property type="entry name" value="P-loop containing nucleotide triphosphate hydrolases"/>
    <property type="match status" value="1"/>
</dbReference>
<sequence length="692" mass="80700">TIKCKNIHLTLDDVLNEVMDKLTGQQSNLRIIPIVGMGGIGKTTLARNAYVKFMKHFDIRAWVTVSQNYNVREILIEILLCINKAESRETLSAKSEGELGVKVHQSLWGRRYLIVMDDIWSVEVWDKVNLFFPDNVGQRSRIMITTRLSDVASIGSHGVVMDFLNEDKSWDLLCKSILEEEEECPPELEEIGKKIAKNCEGLPLSIVVIGGHLAKSKRTREHWEYVSENIKKIVNSEDDERCLKVLQLSYNHLPVHLKPCFLYMGVFPEDKKIRVSWLVKLWVSEVFVKPIKGKSLEVVSREYLQELCDRNLILVHERGSYGNIKFCKIHDLLRELCLREAEKEKFLYVKRPHELTIPYGISTHRRIGIHQSMSEKDYHPDPVLRTLQYVPLVRSLICNFEERLPLLDFRLLRVLKVDDKKSYFDNNRQYEYSVEVVFRLVNLRFIAIRSDLPDPPIGGKDDEFVLGNLQTLTYIRNFKCGEEVVKRIPNINKLQISYFEEPQGFLSYCLDNLDHLHKLESLRFSLYSKNKHLVQNFILPNSLKKLTLWGTMLKWDDMKTKIGLLPSLQVLKLKASSFVGTEWETIEGQFCNLRYLLIRSCRDLEWWTTDSNHFPRLEHLHLQFLDKLKEIPSCIGEISTLQSIELISCSKLAVISAKQILKEQEDFGNVDFRAQVFVAKPMRFPNFIRETW</sequence>
<dbReference type="InterPro" id="IPR058922">
    <property type="entry name" value="WHD_DRP"/>
</dbReference>
<dbReference type="FunFam" id="1.10.8.430:FF:000003">
    <property type="entry name" value="Probable disease resistance protein At5g66910"/>
    <property type="match status" value="1"/>
</dbReference>
<evidence type="ECO:0000259" key="12">
    <source>
        <dbReference type="Pfam" id="PF23559"/>
    </source>
</evidence>
<evidence type="ECO:0000256" key="8">
    <source>
        <dbReference type="ARBA" id="ARBA00022741"/>
    </source>
</evidence>
<gene>
    <name evidence="13" type="ORF">MIMGU_mgv1a025745mg</name>
</gene>
<comment type="subcellular location">
    <subcellularLocation>
        <location evidence="2">Cytoplasm</location>
    </subcellularLocation>
</comment>
<dbReference type="AlphaFoldDB" id="A0A022QVK6"/>
<dbReference type="Gene3D" id="1.10.8.430">
    <property type="entry name" value="Helical domain of apoptotic protease-activating factors"/>
    <property type="match status" value="1"/>
</dbReference>
<dbReference type="FunFam" id="3.40.50.300:FF:001091">
    <property type="entry name" value="Probable disease resistance protein At1g61300"/>
    <property type="match status" value="1"/>
</dbReference>
<dbReference type="EMBL" id="KI630932">
    <property type="protein sequence ID" value="EYU31599.1"/>
    <property type="molecule type" value="Genomic_DNA"/>
</dbReference>
<evidence type="ECO:0000256" key="2">
    <source>
        <dbReference type="ARBA" id="ARBA00004496"/>
    </source>
</evidence>
<evidence type="ECO:0000256" key="5">
    <source>
        <dbReference type="ARBA" id="ARBA00022614"/>
    </source>
</evidence>
<keyword evidence="10" id="KW-0067">ATP-binding</keyword>
<feature type="domain" description="NB-ARC" evidence="11">
    <location>
        <begin position="13"/>
        <end position="181"/>
    </location>
</feature>
<comment type="function">
    <text evidence="1">Confers resistance to late blight (Phytophthora infestans) races carrying the avirulence gene Avr1. Resistance proteins guard the plant against pathogens that contain an appropriate avirulence protein via an indirect interaction with this avirulence protein. That triggers a defense system including the hypersensitive response, which restricts the pathogen growth.</text>
</comment>
<keyword evidence="6" id="KW-0381">Hypersensitive response</keyword>
<dbReference type="InterPro" id="IPR032675">
    <property type="entry name" value="LRR_dom_sf"/>
</dbReference>
<dbReference type="SUPFAM" id="SSF52047">
    <property type="entry name" value="RNI-like"/>
    <property type="match status" value="1"/>
</dbReference>
<dbReference type="Pfam" id="PF23559">
    <property type="entry name" value="WHD_DRP"/>
    <property type="match status" value="1"/>
</dbReference>
<dbReference type="PANTHER" id="PTHR23155:SF1152">
    <property type="entry name" value="AAA+ ATPASE DOMAIN-CONTAINING PROTEIN"/>
    <property type="match status" value="1"/>
</dbReference>
<dbReference type="PRINTS" id="PR00364">
    <property type="entry name" value="DISEASERSIST"/>
</dbReference>
<accession>A0A022QVK6</accession>
<evidence type="ECO:0000256" key="4">
    <source>
        <dbReference type="ARBA" id="ARBA00022490"/>
    </source>
</evidence>
<dbReference type="Proteomes" id="UP000030748">
    <property type="component" value="Unassembled WGS sequence"/>
</dbReference>
<proteinExistence type="inferred from homology"/>
<dbReference type="eggNOG" id="KOG4658">
    <property type="taxonomic scope" value="Eukaryota"/>
</dbReference>
<evidence type="ECO:0000256" key="9">
    <source>
        <dbReference type="ARBA" id="ARBA00022821"/>
    </source>
</evidence>
<dbReference type="GO" id="GO:0005524">
    <property type="term" value="F:ATP binding"/>
    <property type="evidence" value="ECO:0007669"/>
    <property type="project" value="UniProtKB-KW"/>
</dbReference>
<keyword evidence="4" id="KW-0963">Cytoplasm</keyword>
<dbReference type="InterPro" id="IPR027417">
    <property type="entry name" value="P-loop_NTPase"/>
</dbReference>
<dbReference type="GO" id="GO:0043531">
    <property type="term" value="F:ADP binding"/>
    <property type="evidence" value="ECO:0007669"/>
    <property type="project" value="InterPro"/>
</dbReference>
<feature type="domain" description="Disease resistance protein winged helix" evidence="12">
    <location>
        <begin position="266"/>
        <end position="336"/>
    </location>
</feature>
<dbReference type="GO" id="GO:0009626">
    <property type="term" value="P:plant-type hypersensitive response"/>
    <property type="evidence" value="ECO:0007669"/>
    <property type="project" value="UniProtKB-KW"/>
</dbReference>
<evidence type="ECO:0000259" key="11">
    <source>
        <dbReference type="Pfam" id="PF00931"/>
    </source>
</evidence>
<protein>
    <submittedName>
        <fullName evidence="13">Uncharacterized protein</fullName>
    </submittedName>
</protein>
<dbReference type="FunFam" id="1.10.10.10:FF:000322">
    <property type="entry name" value="Probable disease resistance protein At1g63360"/>
    <property type="match status" value="1"/>
</dbReference>
<evidence type="ECO:0000256" key="3">
    <source>
        <dbReference type="ARBA" id="ARBA00008894"/>
    </source>
</evidence>
<dbReference type="Gene3D" id="3.80.10.10">
    <property type="entry name" value="Ribonuclease Inhibitor"/>
    <property type="match status" value="1"/>
</dbReference>
<keyword evidence="5" id="KW-0433">Leucine-rich repeat</keyword>
<dbReference type="InterPro" id="IPR002182">
    <property type="entry name" value="NB-ARC"/>
</dbReference>
<evidence type="ECO:0000256" key="6">
    <source>
        <dbReference type="ARBA" id="ARBA00022667"/>
    </source>
</evidence>
<keyword evidence="14" id="KW-1185">Reference proteome</keyword>
<dbReference type="Gene3D" id="1.10.10.10">
    <property type="entry name" value="Winged helix-like DNA-binding domain superfamily/Winged helix DNA-binding domain"/>
    <property type="match status" value="1"/>
</dbReference>
<dbReference type="GO" id="GO:0005737">
    <property type="term" value="C:cytoplasm"/>
    <property type="evidence" value="ECO:0007669"/>
    <property type="project" value="UniProtKB-SubCell"/>
</dbReference>
<keyword evidence="9" id="KW-0611">Plant defense</keyword>
<dbReference type="InterPro" id="IPR036388">
    <property type="entry name" value="WH-like_DNA-bd_sf"/>
</dbReference>
<dbReference type="InterPro" id="IPR044974">
    <property type="entry name" value="Disease_R_plants"/>
</dbReference>
<evidence type="ECO:0000256" key="7">
    <source>
        <dbReference type="ARBA" id="ARBA00022737"/>
    </source>
</evidence>
<organism evidence="13 14">
    <name type="scientific">Erythranthe guttata</name>
    <name type="common">Yellow monkey flower</name>
    <name type="synonym">Mimulus guttatus</name>
    <dbReference type="NCBI Taxonomy" id="4155"/>
    <lineage>
        <taxon>Eukaryota</taxon>
        <taxon>Viridiplantae</taxon>
        <taxon>Streptophyta</taxon>
        <taxon>Embryophyta</taxon>
        <taxon>Tracheophyta</taxon>
        <taxon>Spermatophyta</taxon>
        <taxon>Magnoliopsida</taxon>
        <taxon>eudicotyledons</taxon>
        <taxon>Gunneridae</taxon>
        <taxon>Pentapetalae</taxon>
        <taxon>asterids</taxon>
        <taxon>lamiids</taxon>
        <taxon>Lamiales</taxon>
        <taxon>Phrymaceae</taxon>
        <taxon>Erythranthe</taxon>
    </lineage>
</organism>
<reference evidence="13 14" key="1">
    <citation type="journal article" date="2013" name="Proc. Natl. Acad. Sci. U.S.A.">
        <title>Fine-scale variation in meiotic recombination in Mimulus inferred from population shotgun sequencing.</title>
        <authorList>
            <person name="Hellsten U."/>
            <person name="Wright K.M."/>
            <person name="Jenkins J."/>
            <person name="Shu S."/>
            <person name="Yuan Y."/>
            <person name="Wessler S.R."/>
            <person name="Schmutz J."/>
            <person name="Willis J.H."/>
            <person name="Rokhsar D.S."/>
        </authorList>
    </citation>
    <scope>NUCLEOTIDE SEQUENCE [LARGE SCALE GENOMIC DNA]</scope>
    <source>
        <strain evidence="14">cv. DUN x IM62</strain>
    </source>
</reference>
<dbReference type="GO" id="GO:0051607">
    <property type="term" value="P:defense response to virus"/>
    <property type="evidence" value="ECO:0007669"/>
    <property type="project" value="UniProtKB-ARBA"/>
</dbReference>
<dbReference type="Pfam" id="PF00931">
    <property type="entry name" value="NB-ARC"/>
    <property type="match status" value="1"/>
</dbReference>
<evidence type="ECO:0000313" key="14">
    <source>
        <dbReference type="Proteomes" id="UP000030748"/>
    </source>
</evidence>